<dbReference type="Pfam" id="PF07238">
    <property type="entry name" value="PilZ"/>
    <property type="match status" value="1"/>
</dbReference>
<evidence type="ECO:0000313" key="4">
    <source>
        <dbReference type="EMBL" id="BBO79949.1"/>
    </source>
</evidence>
<name>A0A5K7ZJW6_9BACT</name>
<dbReference type="Proteomes" id="UP000425960">
    <property type="component" value="Chromosome"/>
</dbReference>
<sequence length="464" mass="50809">MGLDESLKLLDLPPDATIDDAEKAFTHMQNLIEQYYQDADGDVSPSRQADLELLSLAYEKALVHISERDFAADSKPAPKTESVQVPRTDSRPMLKIVSDLPELEDLDESMDFSDEQVPERGSDSLPVLPESDIQTVEAALAIISRRLHEAEAALPEAQQVVDQATAAVDAANRRHERVRQESINAIVVAKSAKIRALLLEIESKRAVEKAMAVAEKARERVTVAKRMAKAAMAEAEKAQQEVGTLKESEEAAAADAVNAESQLEQAKARLKTLTNRLVETRQRMRISRDSGGMLTLGPGGKINGDSLDAVLADQLIRTDVDSGASDDRNKLISDLLEIEASLQNGDGGENMLPATNSSLAPVQSHIPERRRQARIVYPPHQRPGLSVEGRTLPILDLSVTGMRLETGDGFSCPRILRGEIRFTGRQPVKVTGKVVREDDRSAGLRLVTRIGNHILDKERLRLSA</sequence>
<organism evidence="4 5">
    <name type="scientific">Desulfosarcina ovata subsp. sediminis</name>
    <dbReference type="NCBI Taxonomy" id="885957"/>
    <lineage>
        <taxon>Bacteria</taxon>
        <taxon>Pseudomonadati</taxon>
        <taxon>Thermodesulfobacteriota</taxon>
        <taxon>Desulfobacteria</taxon>
        <taxon>Desulfobacterales</taxon>
        <taxon>Desulfosarcinaceae</taxon>
        <taxon>Desulfosarcina</taxon>
    </lineage>
</organism>
<feature type="region of interest" description="Disordered" evidence="2">
    <location>
        <begin position="72"/>
        <end position="91"/>
    </location>
</feature>
<feature type="coiled-coil region" evidence="1">
    <location>
        <begin position="214"/>
        <end position="283"/>
    </location>
</feature>
<keyword evidence="1" id="KW-0175">Coiled coil</keyword>
<dbReference type="AlphaFoldDB" id="A0A5K7ZJW6"/>
<gene>
    <name evidence="4" type="ORF">DSCO28_05150</name>
</gene>
<proteinExistence type="predicted"/>
<reference evidence="4 5" key="1">
    <citation type="submission" date="2019-11" db="EMBL/GenBank/DDBJ databases">
        <title>Comparative genomics of hydrocarbon-degrading Desulfosarcina strains.</title>
        <authorList>
            <person name="Watanabe M."/>
            <person name="Kojima H."/>
            <person name="Fukui M."/>
        </authorList>
    </citation>
    <scope>NUCLEOTIDE SEQUENCE [LARGE SCALE GENOMIC DNA]</scope>
    <source>
        <strain evidence="4 5">28bB2T</strain>
    </source>
</reference>
<dbReference type="EMBL" id="AP021876">
    <property type="protein sequence ID" value="BBO79949.1"/>
    <property type="molecule type" value="Genomic_DNA"/>
</dbReference>
<evidence type="ECO:0000256" key="2">
    <source>
        <dbReference type="SAM" id="MobiDB-lite"/>
    </source>
</evidence>
<accession>A0A5K7ZJW6</accession>
<protein>
    <recommendedName>
        <fullName evidence="3">PilZ domain-containing protein</fullName>
    </recommendedName>
</protein>
<dbReference type="GO" id="GO:0035438">
    <property type="term" value="F:cyclic-di-GMP binding"/>
    <property type="evidence" value="ECO:0007669"/>
    <property type="project" value="InterPro"/>
</dbReference>
<evidence type="ECO:0000313" key="5">
    <source>
        <dbReference type="Proteomes" id="UP000425960"/>
    </source>
</evidence>
<evidence type="ECO:0000256" key="1">
    <source>
        <dbReference type="SAM" id="Coils"/>
    </source>
</evidence>
<feature type="domain" description="PilZ" evidence="3">
    <location>
        <begin position="368"/>
        <end position="448"/>
    </location>
</feature>
<evidence type="ECO:0000259" key="3">
    <source>
        <dbReference type="Pfam" id="PF07238"/>
    </source>
</evidence>
<dbReference type="KEGG" id="dov:DSCO28_05150"/>
<dbReference type="InterPro" id="IPR009875">
    <property type="entry name" value="PilZ_domain"/>
</dbReference>
<dbReference type="SUPFAM" id="SSF141371">
    <property type="entry name" value="PilZ domain-like"/>
    <property type="match status" value="1"/>
</dbReference>
<feature type="coiled-coil region" evidence="1">
    <location>
        <begin position="133"/>
        <end position="181"/>
    </location>
</feature>